<dbReference type="EMBL" id="CP000471">
    <property type="protein sequence ID" value="ABK45035.1"/>
    <property type="molecule type" value="Genomic_DNA"/>
</dbReference>
<keyword evidence="3" id="KW-0732">Signal</keyword>
<evidence type="ECO:0000256" key="2">
    <source>
        <dbReference type="ARBA" id="ARBA00010742"/>
    </source>
</evidence>
<dbReference type="eggNOG" id="COG0715">
    <property type="taxonomic scope" value="Bacteria"/>
</dbReference>
<name>A0LAP2_MAGMM</name>
<dbReference type="AlphaFoldDB" id="A0LAP2"/>
<evidence type="ECO:0000256" key="1">
    <source>
        <dbReference type="ARBA" id="ARBA00004418"/>
    </source>
</evidence>
<reference evidence="4 5" key="2">
    <citation type="journal article" date="2012" name="Int. J. Syst. Evol. Microbiol.">
        <title>Magnetococcus marinus gen. nov., sp. nov., a marine, magnetotactic bacterium that represents a novel lineage (Magnetococcaceae fam. nov.; Magnetococcales ord. nov.) at the base of the Alphaproteobacteria.</title>
        <authorList>
            <person name="Bazylinski D.A."/>
            <person name="Williams T.J."/>
            <person name="Lefevre C.T."/>
            <person name="Berg R.J."/>
            <person name="Zhang C.L."/>
            <person name="Bowser S.S."/>
            <person name="Dean A.J."/>
            <person name="Beveridge T.J."/>
        </authorList>
    </citation>
    <scope>NUCLEOTIDE SEQUENCE [LARGE SCALE GENOMIC DNA]</scope>
    <source>
        <strain evidence="5">ATCC BAA-1437 / JCM 17883 / MC-1</strain>
    </source>
</reference>
<sequence length="333" mass="36719">MSRIAALMPSRELWRTPLLSGTTSLWILCLVLIAGCDHPQPPFRVGTNIWIGYESLYLAESLDAFKGSPIRLVTMPNTTQVMSALRAGMLEAAATTLDEAISMAAHLKDLRVVLVFDVSHGADVIVSTPNITTLAQLRGRRIGVESGAVGAILLNAGLEAAGLTPADVQIKHLTVDEHAQAFLSQQVDAVVTFEPVRSQLLDQGANLLFDSSKIPGRIVDVLITTERIAHNHPETLRRLINGHFQALIHLKQNPEQARQSMTTRQRLPMRELEQAFQGIELPDLATNHHLLQGEPAPLLVQTTYLVKLMQNQHMLDQPVDMQNCFTANWLPQP</sequence>
<comment type="similarity">
    <text evidence="2">Belongs to the bacterial solute-binding protein SsuA/TauA family.</text>
</comment>
<accession>A0LAP2</accession>
<dbReference type="KEGG" id="mgm:Mmc1_2535"/>
<dbReference type="HOGENOM" id="CLU_028871_3_2_5"/>
<keyword evidence="5" id="KW-1185">Reference proteome</keyword>
<protein>
    <submittedName>
        <fullName evidence="4">ABC-type nitrate/sulfonate/bicarbonate transport system protein</fullName>
    </submittedName>
</protein>
<comment type="subcellular location">
    <subcellularLocation>
        <location evidence="1">Periplasm</location>
    </subcellularLocation>
</comment>
<evidence type="ECO:0000313" key="5">
    <source>
        <dbReference type="Proteomes" id="UP000002586"/>
    </source>
</evidence>
<organism evidence="4 5">
    <name type="scientific">Magnetococcus marinus (strain ATCC BAA-1437 / JCM 17883 / MC-1)</name>
    <dbReference type="NCBI Taxonomy" id="156889"/>
    <lineage>
        <taxon>Bacteria</taxon>
        <taxon>Pseudomonadati</taxon>
        <taxon>Pseudomonadota</taxon>
        <taxon>Magnetococcia</taxon>
        <taxon>Magnetococcales</taxon>
        <taxon>Magnetococcaceae</taxon>
        <taxon>Magnetococcus</taxon>
    </lineage>
</organism>
<evidence type="ECO:0000256" key="3">
    <source>
        <dbReference type="ARBA" id="ARBA00022729"/>
    </source>
</evidence>
<dbReference type="PANTHER" id="PTHR30024">
    <property type="entry name" value="ALIPHATIC SULFONATES-BINDING PROTEIN-RELATED"/>
    <property type="match status" value="1"/>
</dbReference>
<evidence type="ECO:0000313" key="4">
    <source>
        <dbReference type="EMBL" id="ABK45035.1"/>
    </source>
</evidence>
<gene>
    <name evidence="4" type="ordered locus">Mmc1_2535</name>
</gene>
<dbReference type="Pfam" id="PF13379">
    <property type="entry name" value="NMT1_2"/>
    <property type="match status" value="1"/>
</dbReference>
<dbReference type="Proteomes" id="UP000002586">
    <property type="component" value="Chromosome"/>
</dbReference>
<dbReference type="PANTHER" id="PTHR30024:SF47">
    <property type="entry name" value="TAURINE-BINDING PERIPLASMIC PROTEIN"/>
    <property type="match status" value="1"/>
</dbReference>
<dbReference type="GO" id="GO:0042597">
    <property type="term" value="C:periplasmic space"/>
    <property type="evidence" value="ECO:0007669"/>
    <property type="project" value="UniProtKB-SubCell"/>
</dbReference>
<reference evidence="5" key="1">
    <citation type="journal article" date="2009" name="Appl. Environ. Microbiol.">
        <title>Complete genome sequence of the chemolithoautotrophic marine magnetotactic coccus strain MC-1.</title>
        <authorList>
            <person name="Schubbe S."/>
            <person name="Williams T.J."/>
            <person name="Xie G."/>
            <person name="Kiss H.E."/>
            <person name="Brettin T.S."/>
            <person name="Martinez D."/>
            <person name="Ross C.A."/>
            <person name="Schuler D."/>
            <person name="Cox B.L."/>
            <person name="Nealson K.H."/>
            <person name="Bazylinski D.A."/>
        </authorList>
    </citation>
    <scope>NUCLEOTIDE SEQUENCE [LARGE SCALE GENOMIC DNA]</scope>
    <source>
        <strain evidence="5">ATCC BAA-1437 / JCM 17883 / MC-1</strain>
    </source>
</reference>
<dbReference type="Gene3D" id="3.40.190.10">
    <property type="entry name" value="Periplasmic binding protein-like II"/>
    <property type="match status" value="2"/>
</dbReference>
<proteinExistence type="inferred from homology"/>
<dbReference type="SUPFAM" id="SSF53850">
    <property type="entry name" value="Periplasmic binding protein-like II"/>
    <property type="match status" value="1"/>
</dbReference>
<dbReference type="STRING" id="156889.Mmc1_2535"/>